<evidence type="ECO:0000256" key="1">
    <source>
        <dbReference type="SAM" id="Phobius"/>
    </source>
</evidence>
<keyword evidence="1" id="KW-1133">Transmembrane helix</keyword>
<dbReference type="AlphaFoldDB" id="A0A7C4JLR3"/>
<keyword evidence="1" id="KW-0812">Transmembrane</keyword>
<dbReference type="SMART" id="SM00327">
    <property type="entry name" value="VWA"/>
    <property type="match status" value="1"/>
</dbReference>
<keyword evidence="1" id="KW-0472">Membrane</keyword>
<feature type="domain" description="VWFA" evidence="2">
    <location>
        <begin position="104"/>
        <end position="279"/>
    </location>
</feature>
<feature type="transmembrane region" description="Helical" evidence="1">
    <location>
        <begin position="6"/>
        <end position="24"/>
    </location>
</feature>
<dbReference type="SUPFAM" id="SSF53300">
    <property type="entry name" value="vWA-like"/>
    <property type="match status" value="1"/>
</dbReference>
<comment type="caution">
    <text evidence="3">The sequence shown here is derived from an EMBL/GenBank/DDBJ whole genome shotgun (WGS) entry which is preliminary data.</text>
</comment>
<dbReference type="Gene3D" id="3.40.50.410">
    <property type="entry name" value="von Willebrand factor, type A domain"/>
    <property type="match status" value="1"/>
</dbReference>
<reference evidence="3" key="1">
    <citation type="journal article" date="2020" name="mSystems">
        <title>Genome- and Community-Level Interaction Insights into Carbon Utilization and Element Cycling Functions of Hydrothermarchaeota in Hydrothermal Sediment.</title>
        <authorList>
            <person name="Zhou Z."/>
            <person name="Liu Y."/>
            <person name="Xu W."/>
            <person name="Pan J."/>
            <person name="Luo Z.H."/>
            <person name="Li M."/>
        </authorList>
    </citation>
    <scope>NUCLEOTIDE SEQUENCE [LARGE SCALE GENOMIC DNA]</scope>
    <source>
        <strain evidence="3">SpSt-648</strain>
    </source>
</reference>
<evidence type="ECO:0000259" key="2">
    <source>
        <dbReference type="PROSITE" id="PS50234"/>
    </source>
</evidence>
<dbReference type="InterPro" id="IPR002035">
    <property type="entry name" value="VWF_A"/>
</dbReference>
<protein>
    <submittedName>
        <fullName evidence="3">VWA domain-containing protein</fullName>
    </submittedName>
</protein>
<proteinExistence type="predicted"/>
<feature type="transmembrane region" description="Helical" evidence="1">
    <location>
        <begin position="58"/>
        <end position="77"/>
    </location>
</feature>
<name>A0A7C4JLR3_STAMA</name>
<accession>A0A7C4JLR3</accession>
<organism evidence="3">
    <name type="scientific">Staphylothermus marinus</name>
    <dbReference type="NCBI Taxonomy" id="2280"/>
    <lineage>
        <taxon>Archaea</taxon>
        <taxon>Thermoproteota</taxon>
        <taxon>Thermoprotei</taxon>
        <taxon>Desulfurococcales</taxon>
        <taxon>Desulfurococcaceae</taxon>
        <taxon>Staphylothermus</taxon>
    </lineage>
</organism>
<dbReference type="PROSITE" id="PS50234">
    <property type="entry name" value="VWFA"/>
    <property type="match status" value="1"/>
</dbReference>
<dbReference type="EMBL" id="DTBP01000026">
    <property type="protein sequence ID" value="HGQ74216.1"/>
    <property type="molecule type" value="Genomic_DNA"/>
</dbReference>
<gene>
    <name evidence="3" type="ORF">ENU20_03975</name>
</gene>
<dbReference type="Pfam" id="PF13519">
    <property type="entry name" value="VWA_2"/>
    <property type="match status" value="1"/>
</dbReference>
<evidence type="ECO:0000313" key="3">
    <source>
        <dbReference type="EMBL" id="HGQ74216.1"/>
    </source>
</evidence>
<dbReference type="InterPro" id="IPR036465">
    <property type="entry name" value="vWFA_dom_sf"/>
</dbReference>
<sequence>MELYEYLLVAILIPLSIFINYLLTRIGLKILLRKSYVYKHPLVRFIVEKRIVKLDWKWFTSFALSSFIIALWILTLASPYNVYTYVREEVRPVELSVNIQRKPPVILLLDVSGSMKGLKFRESLEAAKFLVNELRGRALVGFIAFNDKLVLVIPPTDKYDDILSAIDRELKDADGGTIYSKPLSTAFNLLAPYRDLDIECYVILVTDGLPFPQDPYSSIVLEYGSRNIPIYTVYIDTPTLEKPERERAEFTLKWIADTTNGVFYRVEDIRNLVNVLREVAEKEIALPMNYFVETKITYRVEEKEFLIREFLVLVSGVVLLNFLIRFLIYRVTV</sequence>
<feature type="transmembrane region" description="Helical" evidence="1">
    <location>
        <begin position="310"/>
        <end position="328"/>
    </location>
</feature>
<dbReference type="CDD" id="cd00198">
    <property type="entry name" value="vWFA"/>
    <property type="match status" value="1"/>
</dbReference>